<feature type="transmembrane region" description="Helical" evidence="1">
    <location>
        <begin position="16"/>
        <end position="44"/>
    </location>
</feature>
<gene>
    <name evidence="2" type="ORF">J4730_20705</name>
</gene>
<dbReference type="AlphaFoldDB" id="A0A939NIU9"/>
<feature type="transmembrane region" description="Helical" evidence="1">
    <location>
        <begin position="50"/>
        <end position="70"/>
    </location>
</feature>
<evidence type="ECO:0000313" key="3">
    <source>
        <dbReference type="Proteomes" id="UP000664002"/>
    </source>
</evidence>
<dbReference type="Proteomes" id="UP000664002">
    <property type="component" value="Unassembled WGS sequence"/>
</dbReference>
<protein>
    <submittedName>
        <fullName evidence="2">Uncharacterized protein</fullName>
    </submittedName>
</protein>
<proteinExistence type="predicted"/>
<reference evidence="2" key="1">
    <citation type="submission" date="2021-03" db="EMBL/GenBank/DDBJ databases">
        <title>Molecular epidemiology and mechanisms of colistin and carbapenem resistance in Enterobacteriaceae from clinical isolates, the environment and porcine samples in Pretoria, South Africa.</title>
        <authorList>
            <person name="Bogoshi D."/>
            <person name="Mbelle N.M."/>
            <person name="Naidoo V."/>
            <person name="Osei Sekyere J."/>
        </authorList>
    </citation>
    <scope>NUCLEOTIDE SEQUENCE</scope>
    <source>
        <strain evidence="2">C027</strain>
    </source>
</reference>
<organism evidence="2 3">
    <name type="scientific">Klebsiella pneumoniae</name>
    <dbReference type="NCBI Taxonomy" id="573"/>
    <lineage>
        <taxon>Bacteria</taxon>
        <taxon>Pseudomonadati</taxon>
        <taxon>Pseudomonadota</taxon>
        <taxon>Gammaproteobacteria</taxon>
        <taxon>Enterobacterales</taxon>
        <taxon>Enterobacteriaceae</taxon>
        <taxon>Klebsiella/Raoultella group</taxon>
        <taxon>Klebsiella</taxon>
        <taxon>Klebsiella pneumoniae complex</taxon>
    </lineage>
</organism>
<name>A0A939NIU9_KLEPN</name>
<accession>A0A939NIU9</accession>
<comment type="caution">
    <text evidence="2">The sequence shown here is derived from an EMBL/GenBank/DDBJ whole genome shotgun (WGS) entry which is preliminary data.</text>
</comment>
<sequence>MGTHGAQSKNIRIKDLYAITLLIVMIVQVVVVNAVFVCVGLGLLGLSDEALTIFAGCSMPHICGLVYCVIQSVFRAKMKSLLCGEGFL</sequence>
<keyword evidence="1" id="KW-0472">Membrane</keyword>
<keyword evidence="1" id="KW-1133">Transmembrane helix</keyword>
<dbReference type="EMBL" id="JAGETM010000031">
    <property type="protein sequence ID" value="MBO1997663.1"/>
    <property type="molecule type" value="Genomic_DNA"/>
</dbReference>
<evidence type="ECO:0000313" key="2">
    <source>
        <dbReference type="EMBL" id="MBO1997663.1"/>
    </source>
</evidence>
<evidence type="ECO:0000256" key="1">
    <source>
        <dbReference type="SAM" id="Phobius"/>
    </source>
</evidence>
<keyword evidence="1" id="KW-0812">Transmembrane</keyword>